<dbReference type="GO" id="GO:0003677">
    <property type="term" value="F:DNA binding"/>
    <property type="evidence" value="ECO:0007669"/>
    <property type="project" value="InterPro"/>
</dbReference>
<dbReference type="SUPFAM" id="SSF47413">
    <property type="entry name" value="lambda repressor-like DNA-binding domains"/>
    <property type="match status" value="1"/>
</dbReference>
<keyword evidence="2" id="KW-1185">Reference proteome</keyword>
<dbReference type="AlphaFoldDB" id="A0A4Z0NXL6"/>
<sequence>MSLDRLREVLALLRWSQRGLADALECDDRLVRRWASGDGSVPPEVAAWLEALADAHERNPPPAGWRRRAA</sequence>
<evidence type="ECO:0008006" key="3">
    <source>
        <dbReference type="Google" id="ProtNLM"/>
    </source>
</evidence>
<dbReference type="OrthoDB" id="7268941at2"/>
<gene>
    <name evidence="1" type="ORF">EU555_03025</name>
</gene>
<organism evidence="1 2">
    <name type="scientific">Methylobacterium nonmethylotrophicum</name>
    <dbReference type="NCBI Taxonomy" id="1141884"/>
    <lineage>
        <taxon>Bacteria</taxon>
        <taxon>Pseudomonadati</taxon>
        <taxon>Pseudomonadota</taxon>
        <taxon>Alphaproteobacteria</taxon>
        <taxon>Hyphomicrobiales</taxon>
        <taxon>Methylobacteriaceae</taxon>
        <taxon>Methylobacterium</taxon>
    </lineage>
</organism>
<name>A0A4Z0NXL6_9HYPH</name>
<dbReference type="InterPro" id="IPR010982">
    <property type="entry name" value="Lambda_DNA-bd_dom_sf"/>
</dbReference>
<reference evidence="1 2" key="1">
    <citation type="submission" date="2019-04" db="EMBL/GenBank/DDBJ databases">
        <authorList>
            <person name="Feng G."/>
            <person name="Zhu H."/>
        </authorList>
    </citation>
    <scope>NUCLEOTIDE SEQUENCE [LARGE SCALE GENOMIC DNA]</scope>
    <source>
        <strain evidence="1 2">6HR-1</strain>
    </source>
</reference>
<dbReference type="Proteomes" id="UP000297535">
    <property type="component" value="Unassembled WGS sequence"/>
</dbReference>
<dbReference type="EMBL" id="SRLB01000002">
    <property type="protein sequence ID" value="TGE01665.1"/>
    <property type="molecule type" value="Genomic_DNA"/>
</dbReference>
<comment type="caution">
    <text evidence="1">The sequence shown here is derived from an EMBL/GenBank/DDBJ whole genome shotgun (WGS) entry which is preliminary data.</text>
</comment>
<proteinExistence type="predicted"/>
<protein>
    <recommendedName>
        <fullName evidence="3">XRE family transcriptional regulator</fullName>
    </recommendedName>
</protein>
<dbReference type="Gene3D" id="1.10.260.40">
    <property type="entry name" value="lambda repressor-like DNA-binding domains"/>
    <property type="match status" value="1"/>
</dbReference>
<evidence type="ECO:0000313" key="2">
    <source>
        <dbReference type="Proteomes" id="UP000297535"/>
    </source>
</evidence>
<evidence type="ECO:0000313" key="1">
    <source>
        <dbReference type="EMBL" id="TGE01665.1"/>
    </source>
</evidence>
<accession>A0A4Z0NXL6</accession>